<protein>
    <submittedName>
        <fullName evidence="2">Uncharacterized protein</fullName>
    </submittedName>
</protein>
<reference evidence="2 3" key="2">
    <citation type="submission" date="2017-10" db="EMBL/GenBank/DDBJ databases">
        <title>Genome analyses suggest a sexual origin of heterokaryosis in a supposedly ancient asexual fungus.</title>
        <authorList>
            <person name="Corradi N."/>
            <person name="Sedzielewska K."/>
            <person name="Noel J."/>
            <person name="Charron P."/>
            <person name="Farinelli L."/>
            <person name="Marton T."/>
            <person name="Kruger M."/>
            <person name="Pelin A."/>
            <person name="Brachmann A."/>
            <person name="Corradi N."/>
        </authorList>
    </citation>
    <scope>NUCLEOTIDE SEQUENCE [LARGE SCALE GENOMIC DNA]</scope>
    <source>
        <strain evidence="2 3">A1</strain>
    </source>
</reference>
<evidence type="ECO:0000313" key="3">
    <source>
        <dbReference type="Proteomes" id="UP000232688"/>
    </source>
</evidence>
<feature type="region of interest" description="Disordered" evidence="1">
    <location>
        <begin position="181"/>
        <end position="201"/>
    </location>
</feature>
<sequence length="237" mass="26965">MTSTLIVIGLITCLKVSDKTLFVFSERDLVLLGGKFTLDGQQVMVTVKMACILDPKIDSNGQHLEWDPATIPSTKPFMHIYTHSVHFEIGYSKSSKWFESIKDKWNKYTNFYIGEFLEAVYLSSEKNTETTYAQVDVKIIDFDVKSSQQNTSTFSPQSTSMKSILTSNINNNLVITIDDHKNDDPPKDSVNCSDNESTMQLPKCTRSKKQLSENQIKIMIIIKKKNQMINENSLIRS</sequence>
<dbReference type="VEuPathDB" id="FungiDB:RhiirFUN_014822"/>
<evidence type="ECO:0000313" key="2">
    <source>
        <dbReference type="EMBL" id="PKC59354.1"/>
    </source>
</evidence>
<dbReference type="VEuPathDB" id="FungiDB:RhiirA1_469582"/>
<accession>A0A2N0R7R6</accession>
<reference evidence="2 3" key="1">
    <citation type="submission" date="2017-10" db="EMBL/GenBank/DDBJ databases">
        <title>Extensive intraspecific genome diversity in a model arbuscular mycorrhizal fungus.</title>
        <authorList>
            <person name="Chen E.C.H."/>
            <person name="Morin E."/>
            <person name="Baudet D."/>
            <person name="Noel J."/>
            <person name="Ndikumana S."/>
            <person name="Charron P."/>
            <person name="St-Onge C."/>
            <person name="Giorgi J."/>
            <person name="Grigoriev I.V."/>
            <person name="Roux C."/>
            <person name="Martin F.M."/>
            <person name="Corradi N."/>
        </authorList>
    </citation>
    <scope>NUCLEOTIDE SEQUENCE [LARGE SCALE GENOMIC DNA]</scope>
    <source>
        <strain evidence="2 3">A1</strain>
    </source>
</reference>
<dbReference type="AlphaFoldDB" id="A0A2N0R7R6"/>
<gene>
    <name evidence="2" type="ORF">RhiirA1_469582</name>
</gene>
<name>A0A2N0R7R6_9GLOM</name>
<organism evidence="2 3">
    <name type="scientific">Rhizophagus irregularis</name>
    <dbReference type="NCBI Taxonomy" id="588596"/>
    <lineage>
        <taxon>Eukaryota</taxon>
        <taxon>Fungi</taxon>
        <taxon>Fungi incertae sedis</taxon>
        <taxon>Mucoromycota</taxon>
        <taxon>Glomeromycotina</taxon>
        <taxon>Glomeromycetes</taxon>
        <taxon>Glomerales</taxon>
        <taxon>Glomeraceae</taxon>
        <taxon>Rhizophagus</taxon>
    </lineage>
</organism>
<feature type="compositionally biased region" description="Polar residues" evidence="1">
    <location>
        <begin position="190"/>
        <end position="200"/>
    </location>
</feature>
<comment type="caution">
    <text evidence="2">The sequence shown here is derived from an EMBL/GenBank/DDBJ whole genome shotgun (WGS) entry which is preliminary data.</text>
</comment>
<dbReference type="VEuPathDB" id="FungiDB:FUN_012286"/>
<dbReference type="Proteomes" id="UP000232688">
    <property type="component" value="Unassembled WGS sequence"/>
</dbReference>
<proteinExistence type="predicted"/>
<evidence type="ECO:0000256" key="1">
    <source>
        <dbReference type="SAM" id="MobiDB-lite"/>
    </source>
</evidence>
<dbReference type="EMBL" id="LLXH01001350">
    <property type="protein sequence ID" value="PKC59354.1"/>
    <property type="molecule type" value="Genomic_DNA"/>
</dbReference>